<dbReference type="Gene3D" id="2.40.100.10">
    <property type="entry name" value="Cyclophilin-like"/>
    <property type="match status" value="1"/>
</dbReference>
<feature type="region of interest" description="Disordered" evidence="5">
    <location>
        <begin position="256"/>
        <end position="310"/>
    </location>
</feature>
<evidence type="ECO:0000313" key="9">
    <source>
        <dbReference type="Proteomes" id="UP000747542"/>
    </source>
</evidence>
<dbReference type="Gene3D" id="3.30.40.10">
    <property type="entry name" value="Zinc/RING finger domain, C3HC4 (zinc finger)"/>
    <property type="match status" value="1"/>
</dbReference>
<dbReference type="SUPFAM" id="SSF50891">
    <property type="entry name" value="Cyclophilin-like"/>
    <property type="match status" value="1"/>
</dbReference>
<comment type="caution">
    <text evidence="8">The sequence shown here is derived from an EMBL/GenBank/DDBJ whole genome shotgun (WGS) entry which is preliminary data.</text>
</comment>
<dbReference type="AlphaFoldDB" id="A0A8J5JHE6"/>
<dbReference type="PROSITE" id="PS00518">
    <property type="entry name" value="ZF_RING_1"/>
    <property type="match status" value="1"/>
</dbReference>
<keyword evidence="1" id="KW-0479">Metal-binding</keyword>
<keyword evidence="2 4" id="KW-0863">Zinc-finger</keyword>
<proteinExistence type="predicted"/>
<dbReference type="InterPro" id="IPR027370">
    <property type="entry name" value="Znf-RING_euk"/>
</dbReference>
<evidence type="ECO:0000313" key="8">
    <source>
        <dbReference type="EMBL" id="KAG7157710.1"/>
    </source>
</evidence>
<dbReference type="InterPro" id="IPR047153">
    <property type="entry name" value="TRIM45/56/19-like"/>
</dbReference>
<dbReference type="InterPro" id="IPR001841">
    <property type="entry name" value="Znf_RING"/>
</dbReference>
<accession>A0A8J5JHE6</accession>
<evidence type="ECO:0000256" key="5">
    <source>
        <dbReference type="SAM" id="MobiDB-lite"/>
    </source>
</evidence>
<dbReference type="PROSITE" id="PS50072">
    <property type="entry name" value="CSA_PPIASE_2"/>
    <property type="match status" value="1"/>
</dbReference>
<evidence type="ECO:0000259" key="7">
    <source>
        <dbReference type="PROSITE" id="PS50089"/>
    </source>
</evidence>
<dbReference type="Pfam" id="PF13445">
    <property type="entry name" value="zf-RING_UBOX"/>
    <property type="match status" value="1"/>
</dbReference>
<feature type="domain" description="RING-type" evidence="7">
    <location>
        <begin position="22"/>
        <end position="67"/>
    </location>
</feature>
<dbReference type="Proteomes" id="UP000747542">
    <property type="component" value="Unassembled WGS sequence"/>
</dbReference>
<organism evidence="8 9">
    <name type="scientific">Homarus americanus</name>
    <name type="common">American lobster</name>
    <dbReference type="NCBI Taxonomy" id="6706"/>
    <lineage>
        <taxon>Eukaryota</taxon>
        <taxon>Metazoa</taxon>
        <taxon>Ecdysozoa</taxon>
        <taxon>Arthropoda</taxon>
        <taxon>Crustacea</taxon>
        <taxon>Multicrustacea</taxon>
        <taxon>Malacostraca</taxon>
        <taxon>Eumalacostraca</taxon>
        <taxon>Eucarida</taxon>
        <taxon>Decapoda</taxon>
        <taxon>Pleocyemata</taxon>
        <taxon>Astacidea</taxon>
        <taxon>Nephropoidea</taxon>
        <taxon>Nephropidae</taxon>
        <taxon>Homarus</taxon>
    </lineage>
</organism>
<dbReference type="PANTHER" id="PTHR25462">
    <property type="entry name" value="BONUS, ISOFORM C-RELATED"/>
    <property type="match status" value="1"/>
</dbReference>
<keyword evidence="9" id="KW-1185">Reference proteome</keyword>
<dbReference type="GO" id="GO:0008270">
    <property type="term" value="F:zinc ion binding"/>
    <property type="evidence" value="ECO:0007669"/>
    <property type="project" value="UniProtKB-KW"/>
</dbReference>
<dbReference type="InterPro" id="IPR013083">
    <property type="entry name" value="Znf_RING/FYVE/PHD"/>
</dbReference>
<gene>
    <name evidence="8" type="primary">Trim59-L2</name>
    <name evidence="8" type="ORF">Hamer_G018777</name>
</gene>
<evidence type="ECO:0000256" key="1">
    <source>
        <dbReference type="ARBA" id="ARBA00022723"/>
    </source>
</evidence>
<dbReference type="GO" id="GO:0061630">
    <property type="term" value="F:ubiquitin protein ligase activity"/>
    <property type="evidence" value="ECO:0007669"/>
    <property type="project" value="TreeGrafter"/>
</dbReference>
<evidence type="ECO:0000259" key="6">
    <source>
        <dbReference type="PROSITE" id="PS50072"/>
    </source>
</evidence>
<dbReference type="InterPro" id="IPR017907">
    <property type="entry name" value="Znf_RING_CS"/>
</dbReference>
<dbReference type="SMART" id="SM00184">
    <property type="entry name" value="RING"/>
    <property type="match status" value="1"/>
</dbReference>
<sequence length="535" mass="58478">MCGAEVWWRQTKTHVMEEELTCALCSELYTSGTREPIVLPLCGHAFCRQCLKSLESDAGILVCPTCRTLHQGATVACLPTVFALLNLSENYRKCEEGGQCVHHGSSLEFWCSCCEMALCGHCLLEGHLQDGHRVKKAKIFMGEKKQEIKSRGDELIHTIHGRRKCVINNVINFVRQVTRHAEESRLLSTSEQKVEAILRDTGGVHNVEAVLMSSTLMESLEGDVQRILGQQQPQITDDGVPRSKYCGEVQTAHLSISDVEWPETPPSDGTEQLPIPENQSQGSLGKDLIPGPSRAGANEGGGGEGEVADGEGVDESVKACTTPWPLRCCVVHGEGRVGHLRWEQDQLHLYALTDQPNDAHLMVQMSLLQSLTSVERPEVFLDLGVEGRSLGRVYIRLEGQCRRAQHFLALCLGTLGPSFQGSKFHGVGKRGSPGETLAGGKYITPKGTSVQGLMKDLEWGGRYMRDKTEGLVVGASGGKPELDAYFHICTRDHKGKRFACAFGQVVVGMEVVHEAVKHVTITDVVIVRTGVVLPA</sequence>
<reference evidence="8" key="1">
    <citation type="journal article" date="2021" name="Sci. Adv.">
        <title>The American lobster genome reveals insights on longevity, neural, and immune adaptations.</title>
        <authorList>
            <person name="Polinski J.M."/>
            <person name="Zimin A.V."/>
            <person name="Clark K.F."/>
            <person name="Kohn A.B."/>
            <person name="Sadowski N."/>
            <person name="Timp W."/>
            <person name="Ptitsyn A."/>
            <person name="Khanna P."/>
            <person name="Romanova D.Y."/>
            <person name="Williams P."/>
            <person name="Greenwood S.J."/>
            <person name="Moroz L.L."/>
            <person name="Walt D.R."/>
            <person name="Bodnar A.G."/>
        </authorList>
    </citation>
    <scope>NUCLEOTIDE SEQUENCE</scope>
    <source>
        <strain evidence="8">GMGI-L3</strain>
    </source>
</reference>
<dbReference type="SUPFAM" id="SSF57850">
    <property type="entry name" value="RING/U-box"/>
    <property type="match status" value="1"/>
</dbReference>
<dbReference type="SUPFAM" id="SSF57845">
    <property type="entry name" value="B-box zinc-binding domain"/>
    <property type="match status" value="1"/>
</dbReference>
<dbReference type="PROSITE" id="PS50089">
    <property type="entry name" value="ZF_RING_2"/>
    <property type="match status" value="1"/>
</dbReference>
<evidence type="ECO:0000256" key="3">
    <source>
        <dbReference type="ARBA" id="ARBA00022833"/>
    </source>
</evidence>
<name>A0A8J5JHE6_HOMAM</name>
<dbReference type="GO" id="GO:0003755">
    <property type="term" value="F:peptidyl-prolyl cis-trans isomerase activity"/>
    <property type="evidence" value="ECO:0007669"/>
    <property type="project" value="InterPro"/>
</dbReference>
<dbReference type="InterPro" id="IPR002130">
    <property type="entry name" value="Cyclophilin-type_PPIase_dom"/>
</dbReference>
<keyword evidence="3" id="KW-0862">Zinc</keyword>
<dbReference type="EMBL" id="JAHLQT010036987">
    <property type="protein sequence ID" value="KAG7157710.1"/>
    <property type="molecule type" value="Genomic_DNA"/>
</dbReference>
<evidence type="ECO:0000256" key="2">
    <source>
        <dbReference type="ARBA" id="ARBA00022771"/>
    </source>
</evidence>
<feature type="domain" description="PPIase cyclophilin-type" evidence="6">
    <location>
        <begin position="380"/>
        <end position="535"/>
    </location>
</feature>
<dbReference type="InterPro" id="IPR029000">
    <property type="entry name" value="Cyclophilin-like_dom_sf"/>
</dbReference>
<evidence type="ECO:0000256" key="4">
    <source>
        <dbReference type="PROSITE-ProRule" id="PRU00175"/>
    </source>
</evidence>
<dbReference type="Gene3D" id="3.30.160.60">
    <property type="entry name" value="Classic Zinc Finger"/>
    <property type="match status" value="1"/>
</dbReference>
<protein>
    <submittedName>
        <fullName evidence="8">Tripartite motif-containing protein 59-like 2</fullName>
    </submittedName>
</protein>
<dbReference type="GO" id="GO:0006513">
    <property type="term" value="P:protein monoubiquitination"/>
    <property type="evidence" value="ECO:0007669"/>
    <property type="project" value="TreeGrafter"/>
</dbReference>
<dbReference type="PANTHER" id="PTHR25462:SF229">
    <property type="entry name" value="TRANSCRIPTION INTERMEDIARY FACTOR 1-BETA"/>
    <property type="match status" value="1"/>
</dbReference>